<evidence type="ECO:0000313" key="7">
    <source>
        <dbReference type="Proteomes" id="UP001461498"/>
    </source>
</evidence>
<feature type="chain" id="PRO_5043115556" description="Apolipoprotein D" evidence="5">
    <location>
        <begin position="23"/>
        <end position="203"/>
    </location>
</feature>
<dbReference type="EMBL" id="JAPXFL010000009">
    <property type="protein sequence ID" value="KAK9501403.1"/>
    <property type="molecule type" value="Genomic_DNA"/>
</dbReference>
<evidence type="ECO:0000256" key="3">
    <source>
        <dbReference type="ARBA" id="ARBA00022729"/>
    </source>
</evidence>
<proteinExistence type="inferred from homology"/>
<dbReference type="Proteomes" id="UP001461498">
    <property type="component" value="Unassembled WGS sequence"/>
</dbReference>
<comment type="similarity">
    <text evidence="4">Belongs to the calycin superfamily. Triabin family.</text>
</comment>
<dbReference type="GO" id="GO:0005576">
    <property type="term" value="C:extracellular region"/>
    <property type="evidence" value="ECO:0007669"/>
    <property type="project" value="UniProtKB-SubCell"/>
</dbReference>
<dbReference type="Pfam" id="PF03973">
    <property type="entry name" value="Triabin"/>
    <property type="match status" value="1"/>
</dbReference>
<comment type="caution">
    <text evidence="6">The sequence shown here is derived from an EMBL/GenBank/DDBJ whole genome shotgun (WGS) entry which is preliminary data.</text>
</comment>
<evidence type="ECO:0000256" key="4">
    <source>
        <dbReference type="ARBA" id="ARBA00034121"/>
    </source>
</evidence>
<dbReference type="PANTHER" id="PTHR10612:SF34">
    <property type="entry name" value="APOLIPOPROTEIN D"/>
    <property type="match status" value="1"/>
</dbReference>
<dbReference type="GO" id="GO:0006629">
    <property type="term" value="P:lipid metabolic process"/>
    <property type="evidence" value="ECO:0007669"/>
    <property type="project" value="TreeGrafter"/>
</dbReference>
<dbReference type="GO" id="GO:0005737">
    <property type="term" value="C:cytoplasm"/>
    <property type="evidence" value="ECO:0007669"/>
    <property type="project" value="TreeGrafter"/>
</dbReference>
<dbReference type="PANTHER" id="PTHR10612">
    <property type="entry name" value="APOLIPOPROTEIN D"/>
    <property type="match status" value="1"/>
</dbReference>
<evidence type="ECO:0000313" key="6">
    <source>
        <dbReference type="EMBL" id="KAK9501403.1"/>
    </source>
</evidence>
<reference evidence="6 7" key="1">
    <citation type="submission" date="2022-12" db="EMBL/GenBank/DDBJ databases">
        <title>Chromosome-level genome assembly of true bugs.</title>
        <authorList>
            <person name="Ma L."/>
            <person name="Li H."/>
        </authorList>
    </citation>
    <scope>NUCLEOTIDE SEQUENCE [LARGE SCALE GENOMIC DNA]</scope>
    <source>
        <strain evidence="6">Lab_2022b</strain>
    </source>
</reference>
<evidence type="ECO:0000256" key="5">
    <source>
        <dbReference type="PIRNR" id="PIRNR036893"/>
    </source>
</evidence>
<dbReference type="InterPro" id="IPR012674">
    <property type="entry name" value="Calycin"/>
</dbReference>
<comment type="subcellular location">
    <subcellularLocation>
        <location evidence="1">Secreted</location>
    </subcellularLocation>
</comment>
<dbReference type="AlphaFoldDB" id="A0AAW1CR91"/>
<dbReference type="PIRSF" id="PIRSF036893">
    <property type="entry name" value="Lipocalin_ApoD"/>
    <property type="match status" value="1"/>
</dbReference>
<feature type="signal peptide" evidence="5">
    <location>
        <begin position="1"/>
        <end position="22"/>
    </location>
</feature>
<organism evidence="6 7">
    <name type="scientific">Rhynocoris fuscipes</name>
    <dbReference type="NCBI Taxonomy" id="488301"/>
    <lineage>
        <taxon>Eukaryota</taxon>
        <taxon>Metazoa</taxon>
        <taxon>Ecdysozoa</taxon>
        <taxon>Arthropoda</taxon>
        <taxon>Hexapoda</taxon>
        <taxon>Insecta</taxon>
        <taxon>Pterygota</taxon>
        <taxon>Neoptera</taxon>
        <taxon>Paraneoptera</taxon>
        <taxon>Hemiptera</taxon>
        <taxon>Heteroptera</taxon>
        <taxon>Panheteroptera</taxon>
        <taxon>Cimicomorpha</taxon>
        <taxon>Reduviidae</taxon>
        <taxon>Harpactorinae</taxon>
        <taxon>Harpactorini</taxon>
        <taxon>Rhynocoris</taxon>
    </lineage>
</organism>
<dbReference type="Gene3D" id="2.40.128.20">
    <property type="match status" value="1"/>
</dbReference>
<dbReference type="InterPro" id="IPR005657">
    <property type="entry name" value="Triabi/Procalin"/>
</dbReference>
<dbReference type="GO" id="GO:0000302">
    <property type="term" value="P:response to reactive oxygen species"/>
    <property type="evidence" value="ECO:0007669"/>
    <property type="project" value="TreeGrafter"/>
</dbReference>
<comment type="similarity">
    <text evidence="5">Belongs to the calycin superfamily. Lipocalin family.</text>
</comment>
<evidence type="ECO:0000256" key="2">
    <source>
        <dbReference type="ARBA" id="ARBA00022525"/>
    </source>
</evidence>
<dbReference type="InterPro" id="IPR022271">
    <property type="entry name" value="Lipocalin_ApoD"/>
</dbReference>
<evidence type="ECO:0008006" key="8">
    <source>
        <dbReference type="Google" id="ProtNLM"/>
    </source>
</evidence>
<evidence type="ECO:0000256" key="1">
    <source>
        <dbReference type="ARBA" id="ARBA00004613"/>
    </source>
</evidence>
<name>A0AAW1CR91_9HEMI</name>
<gene>
    <name evidence="6" type="ORF">O3M35_012136</name>
</gene>
<keyword evidence="7" id="KW-1185">Reference proteome</keyword>
<keyword evidence="3 5" id="KW-0732">Signal</keyword>
<dbReference type="GO" id="GO:0030682">
    <property type="term" value="P:symbiont-mediated perturbation of host defenses"/>
    <property type="evidence" value="ECO:0007669"/>
    <property type="project" value="InterPro"/>
</dbReference>
<protein>
    <recommendedName>
        <fullName evidence="8">Apolipoprotein D</fullName>
    </recommendedName>
</protein>
<keyword evidence="2" id="KW-0964">Secreted</keyword>
<sequence length="203" mass="23352">MHFKIFLFLLTYNLFYITIVNGQAIKFGSCLVPPVKQDFEYTQFFVGKWYKQKGFGTLFYDLVGKCPTVEFKITSDGQVKSLDYTYSAPLQTYISKFGKCQLPLVDNKKGYYEFTFDVIQGLITEQYPMYIIDTDYDNYAITYFCRSLIGFMKIEASWVMTRSRDGGVPNEDTVAEIVNKSGLKYSDFKTEINNGCGPNEPSL</sequence>
<dbReference type="SUPFAM" id="SSF50814">
    <property type="entry name" value="Lipocalins"/>
    <property type="match status" value="1"/>
</dbReference>
<accession>A0AAW1CR91</accession>